<dbReference type="PANTHER" id="PTHR21549">
    <property type="entry name" value="MUTATED IN BLADDER CANCER 1"/>
    <property type="match status" value="1"/>
</dbReference>
<dbReference type="PANTHER" id="PTHR21549:SF0">
    <property type="entry name" value="COILED-COIL DOMAIN-CONTAINING PROTEIN 112"/>
    <property type="match status" value="1"/>
</dbReference>
<keyword evidence="1 2" id="KW-0175">Coiled coil</keyword>
<comment type="caution">
    <text evidence="3">The sequence shown here is derived from an EMBL/GenBank/DDBJ whole genome shotgun (WGS) entry which is preliminary data.</text>
</comment>
<evidence type="ECO:0000256" key="1">
    <source>
        <dbReference type="ARBA" id="ARBA00023054"/>
    </source>
</evidence>
<feature type="coiled-coil region" evidence="2">
    <location>
        <begin position="134"/>
        <end position="168"/>
    </location>
</feature>
<dbReference type="RefSeq" id="XP_028527096.1">
    <property type="nucleotide sequence ID" value="XM_028670334.1"/>
</dbReference>
<reference evidence="3" key="1">
    <citation type="submission" date="2015-04" db="EMBL/GenBank/DDBJ databases">
        <authorList>
            <consortium name="Pathogen Informatics"/>
        </authorList>
    </citation>
    <scope>NUCLEOTIDE SEQUENCE [LARGE SCALE GENOMIC DNA]</scope>
    <source>
        <strain evidence="3">8A</strain>
    </source>
</reference>
<dbReference type="OMA" id="MINKDHI"/>
<evidence type="ECO:0000313" key="3">
    <source>
        <dbReference type="EMBL" id="CRG94275.1"/>
    </source>
</evidence>
<name>A0A1J1GT98_PLAGA</name>
<feature type="coiled-coil region" evidence="2">
    <location>
        <begin position="469"/>
        <end position="535"/>
    </location>
</feature>
<evidence type="ECO:0000313" key="4">
    <source>
        <dbReference type="Proteomes" id="UP000220797"/>
    </source>
</evidence>
<proteinExistence type="predicted"/>
<dbReference type="InterPro" id="IPR039902">
    <property type="entry name" value="CCDC148/CCDC112"/>
</dbReference>
<protein>
    <submittedName>
        <fullName evidence="3">Uncharacterized protein</fullName>
    </submittedName>
</protein>
<evidence type="ECO:0000256" key="2">
    <source>
        <dbReference type="SAM" id="Coils"/>
    </source>
</evidence>
<keyword evidence="4" id="KW-1185">Reference proteome</keyword>
<organism evidence="3 4">
    <name type="scientific">Plasmodium gallinaceum</name>
    <dbReference type="NCBI Taxonomy" id="5849"/>
    <lineage>
        <taxon>Eukaryota</taxon>
        <taxon>Sar</taxon>
        <taxon>Alveolata</taxon>
        <taxon>Apicomplexa</taxon>
        <taxon>Aconoidasida</taxon>
        <taxon>Haemosporida</taxon>
        <taxon>Plasmodiidae</taxon>
        <taxon>Plasmodium</taxon>
        <taxon>Plasmodium (Haemamoeba)</taxon>
    </lineage>
</organism>
<dbReference type="OrthoDB" id="2152435at2759"/>
<dbReference type="Proteomes" id="UP000220797">
    <property type="component" value="Unassembled WGS sequence"/>
</dbReference>
<accession>A0A1J1GT98</accession>
<dbReference type="VEuPathDB" id="PlasmoDB:PGAL8A_00397900"/>
<dbReference type="AlphaFoldDB" id="A0A1J1GT98"/>
<gene>
    <name evidence="3" type="ORF">PGAL8A_00397900</name>
</gene>
<dbReference type="EMBL" id="CVMV01000022">
    <property type="protein sequence ID" value="CRG94275.1"/>
    <property type="molecule type" value="Genomic_DNA"/>
</dbReference>
<dbReference type="GeneID" id="39732509"/>
<sequence length="595" mass="71690">MKNNKKENYGSISKNSIDSDEMNYNIHNNKKDIIKKYLSAVEEDMKEEIENFSDNILKSNLSYNQSEESSFIESEDNIILTDKDIRNSDDEKHLINKENINNSFSNRITNIISNSDNNSNCFSLNEDLNYLEDKKKFNDEKEEGQCEKEEKEEHYEEEEEKYEVMRTDKDIIYKINDNLEIDTLLTLDKSSELASINVEDDKFFMNQLQTIKKKNLIFEMEIKDINDWKTKYTYLISSFRKLDREINKIINNEHINLLTRRSIKQHKDFLDNEYKEWLFISQKTISEFKKNIGTHVSELNEKEYLILSKNIFENLKENNIEENNINSILYLFIIKQELTINDSLMKYLEDCYLSTNTDKFLQNTMKKINEMKNNIKNIGGNTGKWNDDDNNYFIKVYENNKTYGDEIIVKILKNGINKSEEEIYEHISWYHKYLTYNNLKIKYMNNINIININDQKKNNSKDTEKKFMIQKWKEKKKIKIKELEQTKKEEMKIKKKMREEIKKKKQMIQEHLNSKKEEMKKNNQEKRQKSILSEEMLQRINERNERILQKKVQSNLNFNEENNEKDKKIKQKYTHIQKNILKRIESSVETIKNIL</sequence>